<evidence type="ECO:0000256" key="1">
    <source>
        <dbReference type="SAM" id="Phobius"/>
    </source>
</evidence>
<dbReference type="Proteomes" id="UP000288058">
    <property type="component" value="Unassembled WGS sequence"/>
</dbReference>
<keyword evidence="1" id="KW-1133">Transmembrane helix</keyword>
<keyword evidence="3" id="KW-1185">Reference proteome</keyword>
<dbReference type="InterPro" id="IPR004891">
    <property type="entry name" value="Mercury-R_MerC"/>
</dbReference>
<dbReference type="RefSeq" id="WP_126782934.1">
    <property type="nucleotide sequence ID" value="NZ_PIQC01000008.1"/>
</dbReference>
<organism evidence="2 3">
    <name type="scientific">Idiomarina ramblicola</name>
    <dbReference type="NCBI Taxonomy" id="263724"/>
    <lineage>
        <taxon>Bacteria</taxon>
        <taxon>Pseudomonadati</taxon>
        <taxon>Pseudomonadota</taxon>
        <taxon>Gammaproteobacteria</taxon>
        <taxon>Alteromonadales</taxon>
        <taxon>Idiomarinaceae</taxon>
        <taxon>Idiomarina</taxon>
    </lineage>
</organism>
<evidence type="ECO:0000313" key="3">
    <source>
        <dbReference type="Proteomes" id="UP000288058"/>
    </source>
</evidence>
<proteinExistence type="predicted"/>
<feature type="transmembrane region" description="Helical" evidence="1">
    <location>
        <begin position="49"/>
        <end position="66"/>
    </location>
</feature>
<sequence length="134" mass="14417">MSAGTSKNLDKAGIWITTLCAIHCLLLPVILPLLAMAGLAFIGEDALENTILGLSVVVGLWSLIGGARKHGKWHLLSLLLLGAVIYSQRDILGHWGEPIIILFGAGLIIYAHVSNLRLNRKLTFSTIAEEPAQN</sequence>
<keyword evidence="1" id="KW-0472">Membrane</keyword>
<name>A0A432YUV6_9GAMM</name>
<dbReference type="OrthoDB" id="5513249at2"/>
<dbReference type="AlphaFoldDB" id="A0A432YUV6"/>
<dbReference type="EMBL" id="PIQC01000008">
    <property type="protein sequence ID" value="RUO67105.1"/>
    <property type="molecule type" value="Genomic_DNA"/>
</dbReference>
<feature type="transmembrane region" description="Helical" evidence="1">
    <location>
        <begin position="95"/>
        <end position="113"/>
    </location>
</feature>
<reference evidence="3" key="1">
    <citation type="journal article" date="2018" name="Front. Microbiol.">
        <title>Genome-Based Analysis Reveals the Taxonomy and Diversity of the Family Idiomarinaceae.</title>
        <authorList>
            <person name="Liu Y."/>
            <person name="Lai Q."/>
            <person name="Shao Z."/>
        </authorList>
    </citation>
    <scope>NUCLEOTIDE SEQUENCE [LARGE SCALE GENOMIC DNA]</scope>
    <source>
        <strain evidence="3">R22</strain>
    </source>
</reference>
<feature type="transmembrane region" description="Helical" evidence="1">
    <location>
        <begin position="73"/>
        <end position="89"/>
    </location>
</feature>
<accession>A0A432YUV6</accession>
<gene>
    <name evidence="2" type="ORF">CWI78_11405</name>
</gene>
<dbReference type="Pfam" id="PF03203">
    <property type="entry name" value="MerC"/>
    <property type="match status" value="1"/>
</dbReference>
<keyword evidence="1" id="KW-0812">Transmembrane</keyword>
<dbReference type="GO" id="GO:0016020">
    <property type="term" value="C:membrane"/>
    <property type="evidence" value="ECO:0007669"/>
    <property type="project" value="InterPro"/>
</dbReference>
<dbReference type="GO" id="GO:0015097">
    <property type="term" value="F:mercury ion transmembrane transporter activity"/>
    <property type="evidence" value="ECO:0007669"/>
    <property type="project" value="InterPro"/>
</dbReference>
<protein>
    <submittedName>
        <fullName evidence="2">MerC domain-containing protein</fullName>
    </submittedName>
</protein>
<evidence type="ECO:0000313" key="2">
    <source>
        <dbReference type="EMBL" id="RUO67105.1"/>
    </source>
</evidence>
<comment type="caution">
    <text evidence="2">The sequence shown here is derived from an EMBL/GenBank/DDBJ whole genome shotgun (WGS) entry which is preliminary data.</text>
</comment>
<feature type="transmembrane region" description="Helical" evidence="1">
    <location>
        <begin position="12"/>
        <end position="43"/>
    </location>
</feature>